<dbReference type="GO" id="GO:0005737">
    <property type="term" value="C:cytoplasm"/>
    <property type="evidence" value="ECO:0007669"/>
    <property type="project" value="UniProtKB-SubCell"/>
</dbReference>
<evidence type="ECO:0000256" key="5">
    <source>
        <dbReference type="SAM" id="MobiDB-lite"/>
    </source>
</evidence>
<comment type="similarity">
    <text evidence="2">Belongs to the RecX family.</text>
</comment>
<protein>
    <recommendedName>
        <fullName evidence="3">Regulatory protein RecX</fullName>
    </recommendedName>
</protein>
<dbReference type="PANTHER" id="PTHR33602">
    <property type="entry name" value="REGULATORY PROTEIN RECX FAMILY PROTEIN"/>
    <property type="match status" value="1"/>
</dbReference>
<dbReference type="InterPro" id="IPR053925">
    <property type="entry name" value="RecX_HTH_3rd"/>
</dbReference>
<dbReference type="Pfam" id="PF21981">
    <property type="entry name" value="RecX_HTH3"/>
    <property type="match status" value="1"/>
</dbReference>
<gene>
    <name evidence="7" type="ORF">VII00023_18489</name>
</gene>
<organism evidence="7 8">
    <name type="scientific">Vibrio ichthyoenteri ATCC 700023</name>
    <dbReference type="NCBI Taxonomy" id="870968"/>
    <lineage>
        <taxon>Bacteria</taxon>
        <taxon>Pseudomonadati</taxon>
        <taxon>Pseudomonadota</taxon>
        <taxon>Gammaproteobacteria</taxon>
        <taxon>Vibrionales</taxon>
        <taxon>Vibrionaceae</taxon>
        <taxon>Vibrio</taxon>
    </lineage>
</organism>
<dbReference type="InterPro" id="IPR036388">
    <property type="entry name" value="WH-like_DNA-bd_sf"/>
</dbReference>
<comment type="subcellular location">
    <subcellularLocation>
        <location evidence="1">Cytoplasm</location>
    </subcellularLocation>
</comment>
<dbReference type="AlphaFoldDB" id="F9S0K6"/>
<evidence type="ECO:0000259" key="6">
    <source>
        <dbReference type="Pfam" id="PF21981"/>
    </source>
</evidence>
<keyword evidence="4" id="KW-0963">Cytoplasm</keyword>
<feature type="domain" description="RecX third three-helical" evidence="6">
    <location>
        <begin position="250"/>
        <end position="291"/>
    </location>
</feature>
<dbReference type="GO" id="GO:0006282">
    <property type="term" value="P:regulation of DNA repair"/>
    <property type="evidence" value="ECO:0007669"/>
    <property type="project" value="InterPro"/>
</dbReference>
<evidence type="ECO:0000256" key="1">
    <source>
        <dbReference type="ARBA" id="ARBA00004496"/>
    </source>
</evidence>
<evidence type="ECO:0000256" key="3">
    <source>
        <dbReference type="ARBA" id="ARBA00018111"/>
    </source>
</evidence>
<feature type="region of interest" description="Disordered" evidence="5">
    <location>
        <begin position="1"/>
        <end position="33"/>
    </location>
</feature>
<sequence length="296" mass="34110">MLRQLSAQQREISVNSDGIPQQRGQSLHSEENRVRKATRIESVMNSALWHLGQKDLTESELLSKLRVKTDNQEWITETLEKLRGFGYLKSDNEFAEKFAERSFFNEYGSGYIVEKLKKKGLDDTVIRAAVAKVKDELRIDEQTILNDRINGYYQAFNMSKEKLVATLQKRGFSYAQVNEAIKQHACFPQLQTNLEIKAEKADLEKEVLKYARKGKGMTVIRQELRQRKIDISELDALVDKLINAEQIDFYSACLEQLEKKSYDLSSHKERSKAYAMLSRKGFSSEEIQFAMSEASS</sequence>
<dbReference type="Proteomes" id="UP000004605">
    <property type="component" value="Unassembled WGS sequence"/>
</dbReference>
<reference evidence="7 8" key="1">
    <citation type="journal article" date="2012" name="Int. J. Syst. Evol. Microbiol.">
        <title>Vibrio caribbeanicus sp. nov., isolated from the marine sponge Scleritoderma cyanea.</title>
        <authorList>
            <person name="Hoffmann M."/>
            <person name="Monday S.R."/>
            <person name="Allard M.W."/>
            <person name="Strain E.A."/>
            <person name="Whittaker P."/>
            <person name="Naum M."/>
            <person name="McCarthy P.J."/>
            <person name="Lopez J.V."/>
            <person name="Fischer M."/>
            <person name="Brown E.W."/>
        </authorList>
    </citation>
    <scope>NUCLEOTIDE SEQUENCE [LARGE SCALE GENOMIC DNA]</scope>
    <source>
        <strain evidence="7 8">ATCC 700023</strain>
    </source>
</reference>
<dbReference type="PANTHER" id="PTHR33602:SF1">
    <property type="entry name" value="REGULATORY PROTEIN RECX FAMILY PROTEIN"/>
    <property type="match status" value="1"/>
</dbReference>
<proteinExistence type="inferred from homology"/>
<dbReference type="Gene3D" id="1.10.10.10">
    <property type="entry name" value="Winged helix-like DNA-binding domain superfamily/Winged helix DNA-binding domain"/>
    <property type="match status" value="1"/>
</dbReference>
<evidence type="ECO:0000313" key="7">
    <source>
        <dbReference type="EMBL" id="EGU43184.1"/>
    </source>
</evidence>
<comment type="caution">
    <text evidence="7">The sequence shown here is derived from an EMBL/GenBank/DDBJ whole genome shotgun (WGS) entry which is preliminary data.</text>
</comment>
<feature type="compositionally biased region" description="Polar residues" evidence="5">
    <location>
        <begin position="1"/>
        <end position="27"/>
    </location>
</feature>
<evidence type="ECO:0000313" key="8">
    <source>
        <dbReference type="Proteomes" id="UP000004605"/>
    </source>
</evidence>
<accession>F9S0K6</accession>
<dbReference type="InterPro" id="IPR003783">
    <property type="entry name" value="Regulatory_RecX"/>
</dbReference>
<evidence type="ECO:0000256" key="4">
    <source>
        <dbReference type="ARBA" id="ARBA00022490"/>
    </source>
</evidence>
<keyword evidence="8" id="KW-1185">Reference proteome</keyword>
<evidence type="ECO:0000256" key="2">
    <source>
        <dbReference type="ARBA" id="ARBA00009695"/>
    </source>
</evidence>
<dbReference type="EMBL" id="AFWF01000089">
    <property type="protein sequence ID" value="EGU43184.1"/>
    <property type="molecule type" value="Genomic_DNA"/>
</dbReference>
<name>F9S0K6_9VIBR</name>